<comment type="caution">
    <text evidence="7">The sequence shown here is derived from an EMBL/GenBank/DDBJ whole genome shotgun (WGS) entry which is preliminary data.</text>
</comment>
<dbReference type="Gene3D" id="3.20.20.190">
    <property type="entry name" value="Phosphatidylinositol (PI) phosphodiesterase"/>
    <property type="match status" value="1"/>
</dbReference>
<dbReference type="GO" id="GO:0070291">
    <property type="term" value="P:N-acylethanolamine metabolic process"/>
    <property type="evidence" value="ECO:0007669"/>
    <property type="project" value="TreeGrafter"/>
</dbReference>
<dbReference type="Pfam" id="PF16387">
    <property type="entry name" value="DUF4996"/>
    <property type="match status" value="1"/>
</dbReference>
<reference evidence="7 8" key="1">
    <citation type="submission" date="2019-12" db="EMBL/GenBank/DDBJ databases">
        <title>Paenibacillus sp. nov. sp. isolated from soil.</title>
        <authorList>
            <person name="Kim J."/>
            <person name="Jeong S.E."/>
            <person name="Jung H.S."/>
            <person name="Jeon C.O."/>
        </authorList>
    </citation>
    <scope>NUCLEOTIDE SEQUENCE [LARGE SCALE GENOMIC DNA]</scope>
    <source>
        <strain evidence="7 8">5J-6</strain>
    </source>
</reference>
<dbReference type="InterPro" id="IPR032160">
    <property type="entry name" value="DUF4996"/>
</dbReference>
<evidence type="ECO:0000256" key="1">
    <source>
        <dbReference type="ARBA" id="ARBA00004613"/>
    </source>
</evidence>
<dbReference type="PROSITE" id="PS51704">
    <property type="entry name" value="GP_PDE"/>
    <property type="match status" value="1"/>
</dbReference>
<keyword evidence="3" id="KW-0732">Signal</keyword>
<protein>
    <submittedName>
        <fullName evidence="7">DNRLRE domain-containing protein</fullName>
    </submittedName>
</protein>
<evidence type="ECO:0000259" key="5">
    <source>
        <dbReference type="PROSITE" id="PS51272"/>
    </source>
</evidence>
<evidence type="ECO:0000256" key="2">
    <source>
        <dbReference type="ARBA" id="ARBA00022525"/>
    </source>
</evidence>
<dbReference type="InterPro" id="IPR055372">
    <property type="entry name" value="CBM96"/>
</dbReference>
<dbReference type="GO" id="GO:0008889">
    <property type="term" value="F:glycerophosphodiester phosphodiesterase activity"/>
    <property type="evidence" value="ECO:0007669"/>
    <property type="project" value="TreeGrafter"/>
</dbReference>
<sequence>MHQNKRSFLRGTYSCMLSFILLWSTMISVLPAVAAAAEPENMKQNAVSSARLLELNVSIGSLNPTFSPDTTDYTAAVPVAYDQVTVTPVVEENGATVAVSMNGESPTTVTSGTNSSPLKLEIGNNIISVKVTSSDSTVSRTYRITVPKTAVVLQQGINGYSGTKDAHVSEGTHGAKNTGMNNAFEVGYYDALMTDRKLGLLRFDLASIPSQAIISEANLNLFLMGTRVRNGNPFNNKNIYVHELTSDWVEGTGTGFDGTVNAPGVVWNTRPSYNDTVTSVTYNNKVNVGTALNVWYSWPVTDLVRSWMNGSLPNYGVVMKEADSTSNAGTLTSTKDFASAQYPIAAAPSEAMTPKLSLTYKLPLQGVKLDSTQVTLIVGDAPIRVNAFARPLNAADTDIVWSSSNTAVATVDATGNITAVGAGTAIVKAAVGGFEASLNVTVTAAFNKGTLAALSLNGAKLDPTFSSNQFSYTAKVPLNARQISIVPTASELNAKITVRSGDGQPQTVNSGSKSLPFALDSGRATLIVKVESVEPLEPGEVGVHEYTIQVAPRLLGGEADKIISKFLDPNGDVMVIAHRGNWLNGKPENGLDSIRESISEGLDMVELDIRNTRDGVPVLMHDDTINRTTNGSGSVSSFTLSEIKNFCLKTLNGAVSNPCEKIPTLEEAMQVARGHIMINLDNKNAFNLANLNSMWEILERTDTTDHALYKANGSYKSVITSFMTQFKDSATEPLYMLLATDQGSVYDYLNPQTALFPTLAVELSFSNDDDPVMDPAFLKNMHNLGARAWVNTIYSVPGLVGRHGDYAFLTDPTAGYPWLLGRGVDMFQTDTTSLLLKYLKDRRDAEGGNPGVTQTVVLQDGLNGYTGTADTHVVELTANDNHLHNFGGNSQIKMGPINPLINWMPGQVTQKVSAITAIGSNPANETKEKLLDAAITTKWLAFQDTSIITMTMEQPTKVQGYAISSAEDAPGRDPRNWKFEGSMDGSDWVTLDTRANEVFINRNQTKFYKDFNNQTAYAHYRLNITANSGDPYVQIAELQLSDGGQQVKDSQTGDRGYGLIQFDLAPIPKGAKVESAKLEMYLVGTGNLTDPSIARDLKLHKITAAWAEGSGTGTTGSTVPDGQNWVSWATKPPASDSVASRQAVGTELYSWQSVDMAMLVSDWLADSSTNYGVMLDPGEISYAFSSSENGVQNWRPKLTVTYSVPVTAIDVAPKSKTIKIGEQTKLTASLQPANATNHNVLWNSADKTIATVSADGIVTGVRTGITTITAKSLDGGFEATAEISVESSGINANLSGLSLSSGTFTEAFVSSLEHYTAIVPEANNQVQVTALTEDNLSTITVSLNHGEAKPVTSGQPSDALQLEIGNNLITVQVTSPGAKVQRTYTIEAAKTAIVLQEGVGGYVGTTDTQISKGTGGQGNKYYQYNFGAQHGIEVGYYNQSVMDEKYGLIRFDHLPIPEGATITSATLNLYHFGSRGSNGTIANTDKEIFVHQANTPWVEGRGGNSSSNDGAPGEPGEVTWENYITNGTNSYDPAVIDSKIVTQSPKWNTFDITGVVQKWTANPDLNNGVLLKRETFADASNSNIIGTKQFRTSEYSTVEQRPYLRIVYEMALKGIELDRSELSLSLGGGAKQLKVNLIPFNAVDQRVVWGSLDQTIASVDSQGNVTPVREGSTVITATNGIGVQAQATVTVRKPGTQAGLTGLALSAGKLDPVFATDTLVYTAAVPLSAASFTLTPTAEDANSLITVRAGSDEPQTVVSGTPTMSIAINDQKEIMIQVTSEDGQLTREYKIMIAQQFGLSSLDVSAGSLSPAFANNVLQYAVEVPASTTGISLKPVVLDPSSTVHVITADGESHLIESGTDSQLIALNPGMNVVRVQVESLIRSVSKTFYVTIYRKSADIPGSGGGGGGGGSSQVLPDPVKLDEELSVQLPVEEAGLKLTLKKSNESVSVGNYPALSPVFEIMKDKAGATTKPLILTFAFKSSNVGAGRPSVFRYNVAQGKWLELGGDVKGETISVAVSEVGKFAVLLIQPESGSVPEQEQETGSHASWPDVKSHWAKQTFITAFEKGIINGYADGNMRPDEPITRVQFATMVVRALGLKSSSTGITFTDKLDIPDWAAGQMASAVEAGILTGYEDGSLRPNVLINRAEMTTMLMRAFHVNAGNQKDSSFKDADSIPDWAQSFIAKAAELGIIAGYEDGSFKPMNGATRAEALTALLHMAQIK</sequence>
<dbReference type="InterPro" id="IPR025883">
    <property type="entry name" value="Cadherin-like_domain"/>
</dbReference>
<dbReference type="SUPFAM" id="SSF49785">
    <property type="entry name" value="Galactose-binding domain-like"/>
    <property type="match status" value="1"/>
</dbReference>
<organism evidence="7 8">
    <name type="scientific">Paenibacillus silvestris</name>
    <dbReference type="NCBI Taxonomy" id="2606219"/>
    <lineage>
        <taxon>Bacteria</taxon>
        <taxon>Bacillati</taxon>
        <taxon>Bacillota</taxon>
        <taxon>Bacilli</taxon>
        <taxon>Bacillales</taxon>
        <taxon>Paenibacillaceae</taxon>
        <taxon>Paenibacillus</taxon>
    </lineage>
</organism>
<dbReference type="PROSITE" id="PS51272">
    <property type="entry name" value="SLH"/>
    <property type="match status" value="3"/>
</dbReference>
<evidence type="ECO:0000259" key="4">
    <source>
        <dbReference type="PROSITE" id="PS50022"/>
    </source>
</evidence>
<dbReference type="InterPro" id="IPR001119">
    <property type="entry name" value="SLH_dom"/>
</dbReference>
<accession>A0A6L8V8N0</accession>
<dbReference type="InterPro" id="IPR001111">
    <property type="entry name" value="TGF-b_propeptide"/>
</dbReference>
<dbReference type="InterPro" id="IPR008964">
    <property type="entry name" value="Invasin/intimin_cell_adhesion"/>
</dbReference>
<dbReference type="RefSeq" id="WP_161409837.1">
    <property type="nucleotide sequence ID" value="NZ_WTUZ01000022.1"/>
</dbReference>
<dbReference type="Gene3D" id="2.60.120.260">
    <property type="entry name" value="Galactose-binding domain-like"/>
    <property type="match status" value="1"/>
</dbReference>
<dbReference type="GO" id="GO:0006644">
    <property type="term" value="P:phospholipid metabolic process"/>
    <property type="evidence" value="ECO:0007669"/>
    <property type="project" value="TreeGrafter"/>
</dbReference>
<evidence type="ECO:0000313" key="8">
    <source>
        <dbReference type="Proteomes" id="UP000481087"/>
    </source>
</evidence>
<dbReference type="Pfam" id="PF12733">
    <property type="entry name" value="Cadherin-like"/>
    <property type="match status" value="5"/>
</dbReference>
<dbReference type="Pfam" id="PF00395">
    <property type="entry name" value="SLH"/>
    <property type="match status" value="3"/>
</dbReference>
<dbReference type="PANTHER" id="PTHR46320">
    <property type="entry name" value="GLYCEROPHOSPHODIESTER PHOSPHODIESTERASE 1"/>
    <property type="match status" value="1"/>
</dbReference>
<dbReference type="EMBL" id="WTUZ01000022">
    <property type="protein sequence ID" value="MZQ85610.1"/>
    <property type="molecule type" value="Genomic_DNA"/>
</dbReference>
<feature type="domain" description="SLH" evidence="5">
    <location>
        <begin position="2044"/>
        <end position="2107"/>
    </location>
</feature>
<dbReference type="InterPro" id="IPR003343">
    <property type="entry name" value="Big_2"/>
</dbReference>
<proteinExistence type="predicted"/>
<dbReference type="PROSITE" id="PS50022">
    <property type="entry name" value="FA58C_3"/>
    <property type="match status" value="1"/>
</dbReference>
<dbReference type="SMART" id="SM00635">
    <property type="entry name" value="BID_2"/>
    <property type="match status" value="3"/>
</dbReference>
<name>A0A6L8V8N0_9BACL</name>
<dbReference type="GO" id="GO:0006580">
    <property type="term" value="P:ethanolamine metabolic process"/>
    <property type="evidence" value="ECO:0007669"/>
    <property type="project" value="TreeGrafter"/>
</dbReference>
<feature type="domain" description="GP-PDE" evidence="6">
    <location>
        <begin position="573"/>
        <end position="819"/>
    </location>
</feature>
<keyword evidence="8" id="KW-1185">Reference proteome</keyword>
<dbReference type="GO" id="GO:0005576">
    <property type="term" value="C:extracellular region"/>
    <property type="evidence" value="ECO:0007669"/>
    <property type="project" value="UniProtKB-SubCell"/>
</dbReference>
<feature type="domain" description="SLH" evidence="5">
    <location>
        <begin position="2108"/>
        <end position="2166"/>
    </location>
</feature>
<evidence type="ECO:0000259" key="6">
    <source>
        <dbReference type="PROSITE" id="PS51704"/>
    </source>
</evidence>
<dbReference type="InterPro" id="IPR000421">
    <property type="entry name" value="FA58C"/>
</dbReference>
<evidence type="ECO:0000256" key="3">
    <source>
        <dbReference type="ARBA" id="ARBA00022729"/>
    </source>
</evidence>
<keyword evidence="2" id="KW-0964">Secreted</keyword>
<gene>
    <name evidence="7" type="ORF">GQF01_26160</name>
</gene>
<dbReference type="PANTHER" id="PTHR46320:SF1">
    <property type="entry name" value="GLYCEROPHOSPHODIESTER PHOSPHODIESTERASE 1"/>
    <property type="match status" value="1"/>
</dbReference>
<dbReference type="Pfam" id="PF00688">
    <property type="entry name" value="TGFb_propeptide"/>
    <property type="match status" value="1"/>
</dbReference>
<dbReference type="Pfam" id="PF03009">
    <property type="entry name" value="GDPD"/>
    <property type="match status" value="1"/>
</dbReference>
<dbReference type="SUPFAM" id="SSF51695">
    <property type="entry name" value="PLC-like phosphodiesterases"/>
    <property type="match status" value="1"/>
</dbReference>
<dbReference type="Pfam" id="PF02368">
    <property type="entry name" value="Big_2"/>
    <property type="match status" value="3"/>
</dbReference>
<dbReference type="CDD" id="cd08566">
    <property type="entry name" value="GDPD_AtGDE_like"/>
    <property type="match status" value="1"/>
</dbReference>
<dbReference type="Pfam" id="PF24517">
    <property type="entry name" value="CBM96"/>
    <property type="match status" value="2"/>
</dbReference>
<dbReference type="Gene3D" id="2.60.120.970">
    <property type="match status" value="1"/>
</dbReference>
<dbReference type="InterPro" id="IPR030395">
    <property type="entry name" value="GP_PDE_dom"/>
</dbReference>
<dbReference type="Proteomes" id="UP000481087">
    <property type="component" value="Unassembled WGS sequence"/>
</dbReference>
<feature type="domain" description="SLH" evidence="5">
    <location>
        <begin position="2167"/>
        <end position="2223"/>
    </location>
</feature>
<comment type="subcellular location">
    <subcellularLocation>
        <location evidence="1">Secreted</location>
    </subcellularLocation>
</comment>
<dbReference type="SUPFAM" id="SSF49373">
    <property type="entry name" value="Invasin/intimin cell-adhesion fragments"/>
    <property type="match status" value="3"/>
</dbReference>
<feature type="domain" description="F5/8 type C" evidence="4">
    <location>
        <begin position="889"/>
        <end position="1043"/>
    </location>
</feature>
<evidence type="ECO:0000313" key="7">
    <source>
        <dbReference type="EMBL" id="MZQ85610.1"/>
    </source>
</evidence>
<dbReference type="InterPro" id="IPR017946">
    <property type="entry name" value="PLC-like_Pdiesterase_TIM-brl"/>
</dbReference>
<dbReference type="Gene3D" id="2.60.40.1080">
    <property type="match status" value="3"/>
</dbReference>
<dbReference type="GO" id="GO:0005886">
    <property type="term" value="C:plasma membrane"/>
    <property type="evidence" value="ECO:0007669"/>
    <property type="project" value="TreeGrafter"/>
</dbReference>
<dbReference type="NCBIfam" id="NF033679">
    <property type="entry name" value="DNRLRE_dom"/>
    <property type="match status" value="3"/>
</dbReference>
<dbReference type="Pfam" id="PF00754">
    <property type="entry name" value="F5_F8_type_C"/>
    <property type="match status" value="1"/>
</dbReference>
<dbReference type="InterPro" id="IPR008979">
    <property type="entry name" value="Galactose-bd-like_sf"/>
</dbReference>